<dbReference type="Pfam" id="PF00293">
    <property type="entry name" value="NUDIX"/>
    <property type="match status" value="3"/>
</dbReference>
<gene>
    <name evidence="5" type="ORF">ACFPL4_35360</name>
</gene>
<evidence type="ECO:0000256" key="3">
    <source>
        <dbReference type="SAM" id="MobiDB-lite"/>
    </source>
</evidence>
<evidence type="ECO:0000256" key="1">
    <source>
        <dbReference type="ARBA" id="ARBA00001946"/>
    </source>
</evidence>
<sequence>MPPSRSHIRATIETYLSRYAGEREALEGLLTVLDGAAEPSSRATLPGHVTCSAVVIDRGRRVLHIGHRATGLLLAPGGHVEAGDRTLLATAVREVCEEAGLRPGDLCLTPQFLDEPIDVDVQDIDANSAKGEAAHQHFDVRFAFYLTAEQPPALALQNEEVAGAQWLPYADVRSPTLRAKLLAAELHGLDGRPEPVSASALIHDGAGRYLLHLRDDREGMWEPWVLALVGGKRSRDDASLEATLRRELAEETPGLEPMGLMPFAVQEATSVEGLAVPISVYAGHWSGDAETVDLREGVLLTWCTVNMLDRLRLSPGLGELIRRHAAEHPAAKELPDSAGPPADEAPPGTELHIVGVHLHLQDDQGRILLGLRHPESAFAPDTWHFLAGHCERETAIDCLVREAKEEAGLIIAPKDVELVHTVHHVDSPDARPRIALVFQARSWTGNPEVLEPDRCVEWRWCKPQDLPADVVPYTRMAIDGILRGRRYSEQGWGER</sequence>
<feature type="region of interest" description="Disordered" evidence="3">
    <location>
        <begin position="328"/>
        <end position="347"/>
    </location>
</feature>
<name>A0ABV9VL14_STRAZ</name>
<evidence type="ECO:0000256" key="2">
    <source>
        <dbReference type="ARBA" id="ARBA00022801"/>
    </source>
</evidence>
<proteinExistence type="predicted"/>
<evidence type="ECO:0000313" key="5">
    <source>
        <dbReference type="EMBL" id="MFC4983552.1"/>
    </source>
</evidence>
<dbReference type="PANTHER" id="PTHR43046">
    <property type="entry name" value="GDP-MANNOSE MANNOSYL HYDROLASE"/>
    <property type="match status" value="1"/>
</dbReference>
<dbReference type="PROSITE" id="PS51462">
    <property type="entry name" value="NUDIX"/>
    <property type="match status" value="2"/>
</dbReference>
<dbReference type="Gene3D" id="3.90.79.10">
    <property type="entry name" value="Nucleoside Triphosphate Pyrophosphohydrolase"/>
    <property type="match status" value="3"/>
</dbReference>
<feature type="domain" description="Nudix hydrolase" evidence="4">
    <location>
        <begin position="351"/>
        <end position="483"/>
    </location>
</feature>
<protein>
    <submittedName>
        <fullName evidence="5">NUDIX domain-containing protein</fullName>
    </submittedName>
</protein>
<dbReference type="PANTHER" id="PTHR43046:SF14">
    <property type="entry name" value="MUTT_NUDIX FAMILY PROTEIN"/>
    <property type="match status" value="1"/>
</dbReference>
<comment type="cofactor">
    <cofactor evidence="1">
        <name>Mg(2+)</name>
        <dbReference type="ChEBI" id="CHEBI:18420"/>
    </cofactor>
</comment>
<keyword evidence="6" id="KW-1185">Reference proteome</keyword>
<dbReference type="RefSeq" id="WP_033305714.1">
    <property type="nucleotide sequence ID" value="NZ_JBHSJE010000019.1"/>
</dbReference>
<dbReference type="EMBL" id="JBHSJE010000019">
    <property type="protein sequence ID" value="MFC4983552.1"/>
    <property type="molecule type" value="Genomic_DNA"/>
</dbReference>
<reference evidence="6" key="1">
    <citation type="journal article" date="2019" name="Int. J. Syst. Evol. Microbiol.">
        <title>The Global Catalogue of Microorganisms (GCM) 10K type strain sequencing project: providing services to taxonomists for standard genome sequencing and annotation.</title>
        <authorList>
            <consortium name="The Broad Institute Genomics Platform"/>
            <consortium name="The Broad Institute Genome Sequencing Center for Infectious Disease"/>
            <person name="Wu L."/>
            <person name="Ma J."/>
        </authorList>
    </citation>
    <scope>NUCLEOTIDE SEQUENCE [LARGE SCALE GENOMIC DNA]</scope>
    <source>
        <strain evidence="6">ICMP 257</strain>
    </source>
</reference>
<keyword evidence="2" id="KW-0378">Hydrolase</keyword>
<dbReference type="GeneID" id="31237516"/>
<organism evidence="5 6">
    <name type="scientific">Streptomyces atroolivaceus</name>
    <dbReference type="NCBI Taxonomy" id="66869"/>
    <lineage>
        <taxon>Bacteria</taxon>
        <taxon>Bacillati</taxon>
        <taxon>Actinomycetota</taxon>
        <taxon>Actinomycetes</taxon>
        <taxon>Kitasatosporales</taxon>
        <taxon>Streptomycetaceae</taxon>
        <taxon>Streptomyces</taxon>
    </lineage>
</organism>
<accession>A0ABV9VL14</accession>
<comment type="caution">
    <text evidence="5">The sequence shown here is derived from an EMBL/GenBank/DDBJ whole genome shotgun (WGS) entry which is preliminary data.</text>
</comment>
<evidence type="ECO:0000313" key="6">
    <source>
        <dbReference type="Proteomes" id="UP001595908"/>
    </source>
</evidence>
<evidence type="ECO:0000259" key="4">
    <source>
        <dbReference type="PROSITE" id="PS51462"/>
    </source>
</evidence>
<feature type="domain" description="Nudix hydrolase" evidence="4">
    <location>
        <begin position="46"/>
        <end position="189"/>
    </location>
</feature>
<dbReference type="CDD" id="cd03674">
    <property type="entry name" value="NUDIX_Hydrolase"/>
    <property type="match status" value="1"/>
</dbReference>
<dbReference type="InterPro" id="IPR015797">
    <property type="entry name" value="NUDIX_hydrolase-like_dom_sf"/>
</dbReference>
<dbReference type="InterPro" id="IPR000086">
    <property type="entry name" value="NUDIX_hydrolase_dom"/>
</dbReference>
<dbReference type="SUPFAM" id="SSF55811">
    <property type="entry name" value="Nudix"/>
    <property type="match status" value="3"/>
</dbReference>
<dbReference type="Proteomes" id="UP001595908">
    <property type="component" value="Unassembled WGS sequence"/>
</dbReference>
<dbReference type="CDD" id="cd04683">
    <property type="entry name" value="NUDIX_Hydrolase"/>
    <property type="match status" value="1"/>
</dbReference>